<accession>A0A251RFH5</accession>
<dbReference type="PANTHER" id="PTHR46201:SF9">
    <property type="entry name" value="PHD FINGER PROTEIN MALE MEIOCYTE DEATH 1"/>
    <property type="match status" value="1"/>
</dbReference>
<evidence type="ECO:0000313" key="2">
    <source>
        <dbReference type="Proteomes" id="UP000006882"/>
    </source>
</evidence>
<organism evidence="1 2">
    <name type="scientific">Prunus persica</name>
    <name type="common">Peach</name>
    <name type="synonym">Amygdalus persica</name>
    <dbReference type="NCBI Taxonomy" id="3760"/>
    <lineage>
        <taxon>Eukaryota</taxon>
        <taxon>Viridiplantae</taxon>
        <taxon>Streptophyta</taxon>
        <taxon>Embryophyta</taxon>
        <taxon>Tracheophyta</taxon>
        <taxon>Spermatophyta</taxon>
        <taxon>Magnoliopsida</taxon>
        <taxon>eudicotyledons</taxon>
        <taxon>Gunneridae</taxon>
        <taxon>Pentapetalae</taxon>
        <taxon>rosids</taxon>
        <taxon>fabids</taxon>
        <taxon>Rosales</taxon>
        <taxon>Rosaceae</taxon>
        <taxon>Amygdaloideae</taxon>
        <taxon>Amygdaleae</taxon>
        <taxon>Prunus</taxon>
    </lineage>
</organism>
<dbReference type="Proteomes" id="UP000006882">
    <property type="component" value="Chromosome G1"/>
</dbReference>
<evidence type="ECO:0000313" key="1">
    <source>
        <dbReference type="EMBL" id="ONI34753.1"/>
    </source>
</evidence>
<reference evidence="1 2" key="1">
    <citation type="journal article" date="2013" name="Nat. Genet.">
        <title>The high-quality draft genome of peach (Prunus persica) identifies unique patterns of genetic diversity, domestication and genome evolution.</title>
        <authorList>
            <consortium name="International Peach Genome Initiative"/>
            <person name="Verde I."/>
            <person name="Abbott A.G."/>
            <person name="Scalabrin S."/>
            <person name="Jung S."/>
            <person name="Shu S."/>
            <person name="Marroni F."/>
            <person name="Zhebentyayeva T."/>
            <person name="Dettori M.T."/>
            <person name="Grimwood J."/>
            <person name="Cattonaro F."/>
            <person name="Zuccolo A."/>
            <person name="Rossini L."/>
            <person name="Jenkins J."/>
            <person name="Vendramin E."/>
            <person name="Meisel L.A."/>
            <person name="Decroocq V."/>
            <person name="Sosinski B."/>
            <person name="Prochnik S."/>
            <person name="Mitros T."/>
            <person name="Policriti A."/>
            <person name="Cipriani G."/>
            <person name="Dondini L."/>
            <person name="Ficklin S."/>
            <person name="Goodstein D.M."/>
            <person name="Xuan P."/>
            <person name="Del Fabbro C."/>
            <person name="Aramini V."/>
            <person name="Copetti D."/>
            <person name="Gonzalez S."/>
            <person name="Horner D.S."/>
            <person name="Falchi R."/>
            <person name="Lucas S."/>
            <person name="Mica E."/>
            <person name="Maldonado J."/>
            <person name="Lazzari B."/>
            <person name="Bielenberg D."/>
            <person name="Pirona R."/>
            <person name="Miculan M."/>
            <person name="Barakat A."/>
            <person name="Testolin R."/>
            <person name="Stella A."/>
            <person name="Tartarini S."/>
            <person name="Tonutti P."/>
            <person name="Arus P."/>
            <person name="Orellana A."/>
            <person name="Wells C."/>
            <person name="Main D."/>
            <person name="Vizzotto G."/>
            <person name="Silva H."/>
            <person name="Salamini F."/>
            <person name="Schmutz J."/>
            <person name="Morgante M."/>
            <person name="Rokhsar D.S."/>
        </authorList>
    </citation>
    <scope>NUCLEOTIDE SEQUENCE [LARGE SCALE GENOMIC DNA]</scope>
    <source>
        <strain evidence="2">cv. Nemared</strain>
    </source>
</reference>
<name>A0A251RFH5_PRUPE</name>
<dbReference type="AlphaFoldDB" id="A0A251RFH5"/>
<gene>
    <name evidence="1" type="ORF">PRUPE_1G496700</name>
</gene>
<protein>
    <submittedName>
        <fullName evidence="1">Uncharacterized protein</fullName>
    </submittedName>
</protein>
<proteinExistence type="predicted"/>
<keyword evidence="2" id="KW-1185">Reference proteome</keyword>
<dbReference type="EMBL" id="CM007651">
    <property type="protein sequence ID" value="ONI34753.1"/>
    <property type="molecule type" value="Genomic_DNA"/>
</dbReference>
<sequence length="151" mass="17698">MYRKITACDEACKAFRHITLIDGLCEPCEGAMETRWLFSVAFGSMWFGRLGYTFLRGSYGVSRGSYTTAIGYLRSRSLIEVEEIVGKYKKMCLTPLECMRDLLSFVRQMRCGMRGRKRTDLNKDLWTVYDEVLMRRKNHIQTILNCKVFWT</sequence>
<dbReference type="PANTHER" id="PTHR46201">
    <property type="entry name" value="PHD FINGER PROTEIN MALE MEIOCYTE DEATH 1-RELATED"/>
    <property type="match status" value="1"/>
</dbReference>
<dbReference type="Gramene" id="ONI34753">
    <property type="protein sequence ID" value="ONI34753"/>
    <property type="gene ID" value="PRUPE_1G496700"/>
</dbReference>